<evidence type="ECO:0000313" key="2">
    <source>
        <dbReference type="EMBL" id="VBB09489.1"/>
    </source>
</evidence>
<evidence type="ECO:0000313" key="3">
    <source>
        <dbReference type="Proteomes" id="UP000277811"/>
    </source>
</evidence>
<gene>
    <name evidence="2" type="ORF">LUCI_4784</name>
</gene>
<proteinExistence type="predicted"/>
<dbReference type="EMBL" id="UPPP01000127">
    <property type="protein sequence ID" value="VBB09489.1"/>
    <property type="molecule type" value="Genomic_DNA"/>
</dbReference>
<dbReference type="Proteomes" id="UP000277811">
    <property type="component" value="Unassembled WGS sequence"/>
</dbReference>
<protein>
    <recommendedName>
        <fullName evidence="1">DUF4434 domain-containing protein</fullName>
    </recommendedName>
</protein>
<dbReference type="SUPFAM" id="SSF51445">
    <property type="entry name" value="(Trans)glycosidases"/>
    <property type="match status" value="1"/>
</dbReference>
<dbReference type="Pfam" id="PF14488">
    <property type="entry name" value="DUF4434"/>
    <property type="match status" value="1"/>
</dbReference>
<reference evidence="2 3" key="1">
    <citation type="submission" date="2018-06" db="EMBL/GenBank/DDBJ databases">
        <authorList>
            <person name="Strepis N."/>
        </authorList>
    </citation>
    <scope>NUCLEOTIDE SEQUENCE [LARGE SCALE GENOMIC DNA]</scope>
    <source>
        <strain evidence="2">LUCI</strain>
    </source>
</reference>
<dbReference type="AlphaFoldDB" id="A0A498RDT7"/>
<dbReference type="Gene3D" id="3.20.20.80">
    <property type="entry name" value="Glycosidases"/>
    <property type="match status" value="1"/>
</dbReference>
<evidence type="ECO:0000259" key="1">
    <source>
        <dbReference type="Pfam" id="PF14488"/>
    </source>
</evidence>
<accession>A0A498RDT7</accession>
<organism evidence="2 3">
    <name type="scientific">Lucifera butyrica</name>
    <dbReference type="NCBI Taxonomy" id="1351585"/>
    <lineage>
        <taxon>Bacteria</taxon>
        <taxon>Bacillati</taxon>
        <taxon>Bacillota</taxon>
        <taxon>Negativicutes</taxon>
        <taxon>Veillonellales</taxon>
        <taxon>Veillonellaceae</taxon>
        <taxon>Lucifera</taxon>
    </lineage>
</organism>
<dbReference type="OrthoDB" id="6044697at2"/>
<feature type="domain" description="DUF4434" evidence="1">
    <location>
        <begin position="47"/>
        <end position="329"/>
    </location>
</feature>
<name>A0A498RDT7_9FIRM</name>
<dbReference type="InterPro" id="IPR017853">
    <property type="entry name" value="GH"/>
</dbReference>
<keyword evidence="3" id="KW-1185">Reference proteome</keyword>
<dbReference type="InterPro" id="IPR027849">
    <property type="entry name" value="DUF4434"/>
</dbReference>
<sequence>MKIRPDKFLCRFLASAIIIFILSNRAVLAIDPAQELIKSNTAGTQLLNGSFFQPDLVINWTDTDFSAEYDAMKEVRMNHVIWQWTVDSKKKQAYYPTSLSGFSRVSSRDLVGISLKEAKKKGLKVWLGLNWNEDWDKHYANDEKWLTNEVSLNKKVVQELWQRYGKTYANTIAGFYLPMEVDNIHFQNREKQKRMAKAYKEITETVHTTTAKPVMIAPYFNQNEGQNVLKYADMWGNILKVAPIDVIALQDGIGSGHASVSTIGKWLAVLRAKIREVRPETQLWSDLETFTPGFAPAPIGRIIRQIHAESKYVTKFTSFSFNHYDSPNNGQAEQFRQYRKYVDSLRASY</sequence>
<dbReference type="RefSeq" id="WP_122630273.1">
    <property type="nucleotide sequence ID" value="NZ_UPPP01000127.1"/>
</dbReference>